<keyword evidence="3" id="KW-1185">Reference proteome</keyword>
<dbReference type="EMBL" id="JAECVW010000011">
    <property type="protein sequence ID" value="MBH8596228.1"/>
    <property type="molecule type" value="Genomic_DNA"/>
</dbReference>
<proteinExistence type="predicted"/>
<comment type="caution">
    <text evidence="2">The sequence shown here is derived from an EMBL/GenBank/DDBJ whole genome shotgun (WGS) entry which is preliminary data.</text>
</comment>
<evidence type="ECO:0000313" key="3">
    <source>
        <dbReference type="Proteomes" id="UP000633619"/>
    </source>
</evidence>
<dbReference type="Proteomes" id="UP000633619">
    <property type="component" value="Unassembled WGS sequence"/>
</dbReference>
<keyword evidence="1" id="KW-0812">Transmembrane</keyword>
<evidence type="ECO:0000313" key="2">
    <source>
        <dbReference type="EMBL" id="MBH8596228.1"/>
    </source>
</evidence>
<name>A0A8I1A880_THEIN</name>
<protein>
    <submittedName>
        <fullName evidence="2">Uncharacterized protein</fullName>
    </submittedName>
</protein>
<accession>A0A8I1A880</accession>
<keyword evidence="1" id="KW-1133">Transmembrane helix</keyword>
<feature type="transmembrane region" description="Helical" evidence="1">
    <location>
        <begin position="12"/>
        <end position="33"/>
    </location>
</feature>
<dbReference type="AlphaFoldDB" id="A0A8I1A880"/>
<reference evidence="2 3" key="1">
    <citation type="submission" date="2020-12" db="EMBL/GenBank/DDBJ databases">
        <title>WGS of Thermoactinomyces spp.</title>
        <authorList>
            <person name="Cheng K."/>
        </authorList>
    </citation>
    <scope>NUCLEOTIDE SEQUENCE [LARGE SCALE GENOMIC DNA]</scope>
    <source>
        <strain evidence="3">CICC 10671\DSM 43846</strain>
    </source>
</reference>
<keyword evidence="1" id="KW-0472">Membrane</keyword>
<dbReference type="RefSeq" id="WP_181732896.1">
    <property type="nucleotide sequence ID" value="NZ_JACEIR010000013.1"/>
</dbReference>
<evidence type="ECO:0000256" key="1">
    <source>
        <dbReference type="SAM" id="Phobius"/>
    </source>
</evidence>
<gene>
    <name evidence="2" type="ORF">I8U20_13045</name>
</gene>
<sequence length="83" mass="9373">MELIQGLMFLSGQFAVTVFSVIFAPLVILIGFRTNWNISRMLKKIASMLLAFIIVSGFFISVGSYGHEEEAEQWEKEVKASKK</sequence>
<feature type="transmembrane region" description="Helical" evidence="1">
    <location>
        <begin position="45"/>
        <end position="66"/>
    </location>
</feature>
<organism evidence="2 3">
    <name type="scientific">Thermoactinomyces intermedius</name>
    <dbReference type="NCBI Taxonomy" id="2024"/>
    <lineage>
        <taxon>Bacteria</taxon>
        <taxon>Bacillati</taxon>
        <taxon>Bacillota</taxon>
        <taxon>Bacilli</taxon>
        <taxon>Bacillales</taxon>
        <taxon>Thermoactinomycetaceae</taxon>
        <taxon>Thermoactinomyces</taxon>
    </lineage>
</organism>